<protein>
    <submittedName>
        <fullName evidence="2">Uncharacterized protein</fullName>
    </submittedName>
</protein>
<evidence type="ECO:0000313" key="2">
    <source>
        <dbReference type="EMBL" id="MBB5141979.1"/>
    </source>
</evidence>
<proteinExistence type="predicted"/>
<feature type="transmembrane region" description="Helical" evidence="1">
    <location>
        <begin position="171"/>
        <end position="191"/>
    </location>
</feature>
<keyword evidence="1" id="KW-1133">Transmembrane helix</keyword>
<dbReference type="AlphaFoldDB" id="A0A7W8FCT9"/>
<evidence type="ECO:0000313" key="3">
    <source>
        <dbReference type="Proteomes" id="UP000539075"/>
    </source>
</evidence>
<name>A0A7W8FCT9_9BACT</name>
<feature type="transmembrane region" description="Helical" evidence="1">
    <location>
        <begin position="144"/>
        <end position="164"/>
    </location>
</feature>
<evidence type="ECO:0000256" key="1">
    <source>
        <dbReference type="SAM" id="Phobius"/>
    </source>
</evidence>
<organism evidence="2 3">
    <name type="scientific">Desulfovibrio intestinalis</name>
    <dbReference type="NCBI Taxonomy" id="58621"/>
    <lineage>
        <taxon>Bacteria</taxon>
        <taxon>Pseudomonadati</taxon>
        <taxon>Thermodesulfobacteriota</taxon>
        <taxon>Desulfovibrionia</taxon>
        <taxon>Desulfovibrionales</taxon>
        <taxon>Desulfovibrionaceae</taxon>
        <taxon>Desulfovibrio</taxon>
    </lineage>
</organism>
<feature type="transmembrane region" description="Helical" evidence="1">
    <location>
        <begin position="99"/>
        <end position="124"/>
    </location>
</feature>
<reference evidence="2 3" key="1">
    <citation type="submission" date="2020-08" db="EMBL/GenBank/DDBJ databases">
        <title>Genomic Encyclopedia of Type Strains, Phase IV (KMG-IV): sequencing the most valuable type-strain genomes for metagenomic binning, comparative biology and taxonomic classification.</title>
        <authorList>
            <person name="Goeker M."/>
        </authorList>
    </citation>
    <scope>NUCLEOTIDE SEQUENCE [LARGE SCALE GENOMIC DNA]</scope>
    <source>
        <strain evidence="2 3">DSM 11275</strain>
    </source>
</reference>
<keyword evidence="1" id="KW-0472">Membrane</keyword>
<dbReference type="RefSeq" id="WP_183717115.1">
    <property type="nucleotide sequence ID" value="NZ_JACHGO010000001.1"/>
</dbReference>
<gene>
    <name evidence="2" type="ORF">HNQ38_000042</name>
</gene>
<feature type="transmembrane region" description="Helical" evidence="1">
    <location>
        <begin position="57"/>
        <end position="79"/>
    </location>
</feature>
<dbReference type="Proteomes" id="UP000539075">
    <property type="component" value="Unassembled WGS sequence"/>
</dbReference>
<comment type="caution">
    <text evidence="2">The sequence shown here is derived from an EMBL/GenBank/DDBJ whole genome shotgun (WGS) entry which is preliminary data.</text>
</comment>
<feature type="transmembrane region" description="Helical" evidence="1">
    <location>
        <begin position="21"/>
        <end position="45"/>
    </location>
</feature>
<sequence>MIKALFFKEWLKLRYFLWVPFMFAGAALADYCLTLKGVLAMHGAIDTWNGIIAKDTIYFTSLQWAFVLGGVWLASVQLIPESTNKRLRLLFHLPVSSCLSLGVQIVTGLGAMLALFCVASLAFILAGRYFGFPPEMLMPMFRTILPWGLAGAVSWCATAAAIADPSFKRKIVIALIGFGYITMLINGRGFASMDSSLWLYILACLPWPLALGAAALRVKEGE</sequence>
<feature type="transmembrane region" description="Helical" evidence="1">
    <location>
        <begin position="197"/>
        <end position="216"/>
    </location>
</feature>
<accession>A0A7W8FCT9</accession>
<keyword evidence="3" id="KW-1185">Reference proteome</keyword>
<dbReference type="EMBL" id="JACHGO010000001">
    <property type="protein sequence ID" value="MBB5141979.1"/>
    <property type="molecule type" value="Genomic_DNA"/>
</dbReference>
<keyword evidence="1" id="KW-0812">Transmembrane</keyword>